<organism evidence="2 3">
    <name type="scientific">Rhipicephalus sanguineus</name>
    <name type="common">Brown dog tick</name>
    <name type="synonym">Ixodes sanguineus</name>
    <dbReference type="NCBI Taxonomy" id="34632"/>
    <lineage>
        <taxon>Eukaryota</taxon>
        <taxon>Metazoa</taxon>
        <taxon>Ecdysozoa</taxon>
        <taxon>Arthropoda</taxon>
        <taxon>Chelicerata</taxon>
        <taxon>Arachnida</taxon>
        <taxon>Acari</taxon>
        <taxon>Parasitiformes</taxon>
        <taxon>Ixodida</taxon>
        <taxon>Ixodoidea</taxon>
        <taxon>Ixodidae</taxon>
        <taxon>Rhipicephalinae</taxon>
        <taxon>Rhipicephalus</taxon>
        <taxon>Rhipicephalus</taxon>
    </lineage>
</organism>
<comment type="caution">
    <text evidence="2">The sequence shown here is derived from an EMBL/GenBank/DDBJ whole genome shotgun (WGS) entry which is preliminary data.</text>
</comment>
<evidence type="ECO:0000313" key="2">
    <source>
        <dbReference type="EMBL" id="KAH7983904.1"/>
    </source>
</evidence>
<proteinExistence type="predicted"/>
<dbReference type="VEuPathDB" id="VectorBase:RSAN_032500"/>
<feature type="compositionally biased region" description="Pro residues" evidence="1">
    <location>
        <begin position="151"/>
        <end position="162"/>
    </location>
</feature>
<dbReference type="AlphaFoldDB" id="A0A9D4TAI5"/>
<gene>
    <name evidence="2" type="ORF">HPB52_015136</name>
</gene>
<protein>
    <submittedName>
        <fullName evidence="2">Uncharacterized protein</fullName>
    </submittedName>
</protein>
<feature type="region of interest" description="Disordered" evidence="1">
    <location>
        <begin position="133"/>
        <end position="184"/>
    </location>
</feature>
<accession>A0A9D4TAI5</accession>
<sequence length="184" mass="19632">MASPPVIAASMQAQTSAFGCIQSQRGFDGPGNASFGEPAPRVDQCFMALHDFSTTLRTTASARTTVTSHHVDFLETIRSVSYRIPSSGPGSSTPGTMLNNPFCFAVQLLAGTGTLAAPRASDPDFTAGFLALPQSQAGDQSTSEEPVPVESRPPAPAPPSETPAPERRYPSRQRRPFDRYEARF</sequence>
<reference evidence="2" key="2">
    <citation type="submission" date="2021-09" db="EMBL/GenBank/DDBJ databases">
        <authorList>
            <person name="Jia N."/>
            <person name="Wang J."/>
            <person name="Shi W."/>
            <person name="Du L."/>
            <person name="Sun Y."/>
            <person name="Zhan W."/>
            <person name="Jiang J."/>
            <person name="Wang Q."/>
            <person name="Zhang B."/>
            <person name="Ji P."/>
            <person name="Sakyi L.B."/>
            <person name="Cui X."/>
            <person name="Yuan T."/>
            <person name="Jiang B."/>
            <person name="Yang W."/>
            <person name="Lam T.T.-Y."/>
            <person name="Chang Q."/>
            <person name="Ding S."/>
            <person name="Wang X."/>
            <person name="Zhu J."/>
            <person name="Ruan X."/>
            <person name="Zhao L."/>
            <person name="Wei J."/>
            <person name="Que T."/>
            <person name="Du C."/>
            <person name="Cheng J."/>
            <person name="Dai P."/>
            <person name="Han X."/>
            <person name="Huang E."/>
            <person name="Gao Y."/>
            <person name="Liu J."/>
            <person name="Shao H."/>
            <person name="Ye R."/>
            <person name="Li L."/>
            <person name="Wei W."/>
            <person name="Wang X."/>
            <person name="Wang C."/>
            <person name="Huo Q."/>
            <person name="Li W."/>
            <person name="Guo W."/>
            <person name="Chen H."/>
            <person name="Chen S."/>
            <person name="Zhou L."/>
            <person name="Zhou L."/>
            <person name="Ni X."/>
            <person name="Tian J."/>
            <person name="Zhou Y."/>
            <person name="Sheng Y."/>
            <person name="Liu T."/>
            <person name="Pan Y."/>
            <person name="Xia L."/>
            <person name="Li J."/>
            <person name="Zhao F."/>
            <person name="Cao W."/>
        </authorList>
    </citation>
    <scope>NUCLEOTIDE SEQUENCE</scope>
    <source>
        <strain evidence="2">Rsan-2018</strain>
        <tissue evidence="2">Larvae</tissue>
    </source>
</reference>
<reference evidence="2" key="1">
    <citation type="journal article" date="2020" name="Cell">
        <title>Large-Scale Comparative Analyses of Tick Genomes Elucidate Their Genetic Diversity and Vector Capacities.</title>
        <authorList>
            <consortium name="Tick Genome and Microbiome Consortium (TIGMIC)"/>
            <person name="Jia N."/>
            <person name="Wang J."/>
            <person name="Shi W."/>
            <person name="Du L."/>
            <person name="Sun Y."/>
            <person name="Zhan W."/>
            <person name="Jiang J.F."/>
            <person name="Wang Q."/>
            <person name="Zhang B."/>
            <person name="Ji P."/>
            <person name="Bell-Sakyi L."/>
            <person name="Cui X.M."/>
            <person name="Yuan T.T."/>
            <person name="Jiang B.G."/>
            <person name="Yang W.F."/>
            <person name="Lam T.T."/>
            <person name="Chang Q.C."/>
            <person name="Ding S.J."/>
            <person name="Wang X.J."/>
            <person name="Zhu J.G."/>
            <person name="Ruan X.D."/>
            <person name="Zhao L."/>
            <person name="Wei J.T."/>
            <person name="Ye R.Z."/>
            <person name="Que T.C."/>
            <person name="Du C.H."/>
            <person name="Zhou Y.H."/>
            <person name="Cheng J.X."/>
            <person name="Dai P.F."/>
            <person name="Guo W.B."/>
            <person name="Han X.H."/>
            <person name="Huang E.J."/>
            <person name="Li L.F."/>
            <person name="Wei W."/>
            <person name="Gao Y.C."/>
            <person name="Liu J.Z."/>
            <person name="Shao H.Z."/>
            <person name="Wang X."/>
            <person name="Wang C.C."/>
            <person name="Yang T.C."/>
            <person name="Huo Q.B."/>
            <person name="Li W."/>
            <person name="Chen H.Y."/>
            <person name="Chen S.E."/>
            <person name="Zhou L.G."/>
            <person name="Ni X.B."/>
            <person name="Tian J.H."/>
            <person name="Sheng Y."/>
            <person name="Liu T."/>
            <person name="Pan Y.S."/>
            <person name="Xia L.Y."/>
            <person name="Li J."/>
            <person name="Zhao F."/>
            <person name="Cao W.C."/>
        </authorList>
    </citation>
    <scope>NUCLEOTIDE SEQUENCE</scope>
    <source>
        <strain evidence="2">Rsan-2018</strain>
    </source>
</reference>
<evidence type="ECO:0000256" key="1">
    <source>
        <dbReference type="SAM" id="MobiDB-lite"/>
    </source>
</evidence>
<feature type="compositionally biased region" description="Basic and acidic residues" evidence="1">
    <location>
        <begin position="164"/>
        <end position="184"/>
    </location>
</feature>
<keyword evidence="3" id="KW-1185">Reference proteome</keyword>
<dbReference type="EMBL" id="JABSTV010001245">
    <property type="protein sequence ID" value="KAH7983904.1"/>
    <property type="molecule type" value="Genomic_DNA"/>
</dbReference>
<evidence type="ECO:0000313" key="3">
    <source>
        <dbReference type="Proteomes" id="UP000821837"/>
    </source>
</evidence>
<name>A0A9D4TAI5_RHISA</name>
<dbReference type="Proteomes" id="UP000821837">
    <property type="component" value="Chromosome 1"/>
</dbReference>